<reference evidence="3" key="1">
    <citation type="submission" date="2023-03" db="EMBL/GenBank/DDBJ databases">
        <authorList>
            <person name="Steffen K."/>
            <person name="Cardenas P."/>
        </authorList>
    </citation>
    <scope>NUCLEOTIDE SEQUENCE</scope>
</reference>
<keyword evidence="4" id="KW-1185">Reference proteome</keyword>
<evidence type="ECO:0000313" key="3">
    <source>
        <dbReference type="EMBL" id="CAI8030385.1"/>
    </source>
</evidence>
<proteinExistence type="predicted"/>
<dbReference type="EMBL" id="CASHTH010002475">
    <property type="protein sequence ID" value="CAI8030385.1"/>
    <property type="molecule type" value="Genomic_DNA"/>
</dbReference>
<accession>A0AA35WXL4</accession>
<feature type="compositionally biased region" description="Low complexity" evidence="1">
    <location>
        <begin position="40"/>
        <end position="52"/>
    </location>
</feature>
<comment type="caution">
    <text evidence="3">The sequence shown here is derived from an EMBL/GenBank/DDBJ whole genome shotgun (WGS) entry which is preliminary data.</text>
</comment>
<sequence length="471" mass="52130">MCTDKDRPPCEHDDLIGKVDRLQGQVARLTTTIKELRKQLAAAQRAGKRQAAPFSKGERVSKPRRPGRKPGTGNFSYRKPPAVDELTAPPVDVAVSAESCPGCGGILEHEGESLAYVTDIPPMPRPQVTEYRVQVCRCVSCGRRVRGRHRDVGPDQYGASAHRVGRRVMAAAHMLHYGVGIPVRRVPVVLRALTGVELSQSAITQDALRRARGAVGDAYQRLRESVRESAVVHTDDTGWRVGGEGAFLMAFETDDATVYQVRGRHRNEEVREVVPGDYAGVMVTDRARSYDARALSGVRQQKCLAHVLRSISEVVQTKVGRGRSFGKRLSELLREAMELRESERRGEMADYAGEKERLRREVSHHLRDRPMPDRDNLRLQNELGWQDDRGNLLRFLDGAGIEPTNNRAERALRGAVIARKVSHCSRNEAGADAFSAFTSVIRTLYRNGGGQPVVDGLCGVFSAEPVHARSI</sequence>
<feature type="region of interest" description="Disordered" evidence="1">
    <location>
        <begin position="40"/>
        <end position="82"/>
    </location>
</feature>
<organism evidence="3 4">
    <name type="scientific">Geodia barretti</name>
    <name type="common">Barrett's horny sponge</name>
    <dbReference type="NCBI Taxonomy" id="519541"/>
    <lineage>
        <taxon>Eukaryota</taxon>
        <taxon>Metazoa</taxon>
        <taxon>Porifera</taxon>
        <taxon>Demospongiae</taxon>
        <taxon>Heteroscleromorpha</taxon>
        <taxon>Tetractinellida</taxon>
        <taxon>Astrophorina</taxon>
        <taxon>Geodiidae</taxon>
        <taxon>Geodia</taxon>
    </lineage>
</organism>
<dbReference type="InterPro" id="IPR052344">
    <property type="entry name" value="Transposase-related"/>
</dbReference>
<dbReference type="Pfam" id="PF03050">
    <property type="entry name" value="DDE_Tnp_IS66"/>
    <property type="match status" value="1"/>
</dbReference>
<gene>
    <name evidence="3" type="ORF">GBAR_LOCUS17232</name>
</gene>
<dbReference type="NCBIfam" id="NF033517">
    <property type="entry name" value="transpos_IS66"/>
    <property type="match status" value="1"/>
</dbReference>
<name>A0AA35WXL4_GEOBA</name>
<evidence type="ECO:0000256" key="1">
    <source>
        <dbReference type="SAM" id="MobiDB-lite"/>
    </source>
</evidence>
<dbReference type="PANTHER" id="PTHR33678:SF2">
    <property type="match status" value="1"/>
</dbReference>
<protein>
    <recommendedName>
        <fullName evidence="2">Transposase IS66 central domain-containing protein</fullName>
    </recommendedName>
</protein>
<dbReference type="PANTHER" id="PTHR33678">
    <property type="entry name" value="BLL1576 PROTEIN"/>
    <property type="match status" value="1"/>
</dbReference>
<dbReference type="Proteomes" id="UP001174909">
    <property type="component" value="Unassembled WGS sequence"/>
</dbReference>
<dbReference type="AlphaFoldDB" id="A0AA35WXL4"/>
<feature type="domain" description="Transposase IS66 central" evidence="2">
    <location>
        <begin position="164"/>
        <end position="432"/>
    </location>
</feature>
<dbReference type="InterPro" id="IPR004291">
    <property type="entry name" value="Transposase_IS66_central"/>
</dbReference>
<evidence type="ECO:0000259" key="2">
    <source>
        <dbReference type="Pfam" id="PF03050"/>
    </source>
</evidence>
<evidence type="ECO:0000313" key="4">
    <source>
        <dbReference type="Proteomes" id="UP001174909"/>
    </source>
</evidence>